<proteinExistence type="predicted"/>
<dbReference type="Pfam" id="PF02214">
    <property type="entry name" value="BTB_2"/>
    <property type="match status" value="1"/>
</dbReference>
<name>A0A9N8ZS27_9GLOM</name>
<protein>
    <submittedName>
        <fullName evidence="2">14498_t:CDS:1</fullName>
    </submittedName>
</protein>
<reference evidence="2" key="1">
    <citation type="submission" date="2021-06" db="EMBL/GenBank/DDBJ databases">
        <authorList>
            <person name="Kallberg Y."/>
            <person name="Tangrot J."/>
            <person name="Rosling A."/>
        </authorList>
    </citation>
    <scope>NUCLEOTIDE SEQUENCE</scope>
    <source>
        <strain evidence="2">FL130A</strain>
    </source>
</reference>
<dbReference type="Gene3D" id="3.30.710.10">
    <property type="entry name" value="Potassium Channel Kv1.1, Chain A"/>
    <property type="match status" value="1"/>
</dbReference>
<dbReference type="Proteomes" id="UP000789508">
    <property type="component" value="Unassembled WGS sequence"/>
</dbReference>
<dbReference type="EMBL" id="CAJVPS010000720">
    <property type="protein sequence ID" value="CAG8504914.1"/>
    <property type="molecule type" value="Genomic_DNA"/>
</dbReference>
<dbReference type="PANTHER" id="PTHR14499:SF136">
    <property type="entry name" value="GH08630P"/>
    <property type="match status" value="1"/>
</dbReference>
<keyword evidence="3" id="KW-1185">Reference proteome</keyword>
<sequence length="311" mass="35341">MAQNTAVFNVGGTRFEINADLIRQYPNSLLAQRISEQEYASKDPNIVGVYNDPSFPSLFSPKPEIFLDHNPLAFGVILDYLRYKRIMVPRDVAKEVVELQLREFGIPYESLSEEDATSYTDKQNGDDLPSYESVFRGVSSSVRDEKTHSLRDTVEIVARKRLDAMIQDVILPCLKRHAKRGHQQVAFYLTPHNVTPQTIAGELTYSSIPHEWIYLPNSPLSNSSSSSYHSLSSFGSSSSSLLQKQDEDELPDLRFLLQKDTLKRFEDLVKQRSGVRKVDAKEVEVSVRTENEFGLIFTKSFNILEVCVQII</sequence>
<dbReference type="GO" id="GO:0051260">
    <property type="term" value="P:protein homooligomerization"/>
    <property type="evidence" value="ECO:0007669"/>
    <property type="project" value="InterPro"/>
</dbReference>
<gene>
    <name evidence="2" type="ORF">ALEPTO_LOCUS3674</name>
</gene>
<dbReference type="AlphaFoldDB" id="A0A9N8ZS27"/>
<dbReference type="OrthoDB" id="2333377at2759"/>
<accession>A0A9N8ZS27</accession>
<dbReference type="InterPro" id="IPR011333">
    <property type="entry name" value="SKP1/BTB/POZ_sf"/>
</dbReference>
<evidence type="ECO:0000313" key="2">
    <source>
        <dbReference type="EMBL" id="CAG8504914.1"/>
    </source>
</evidence>
<dbReference type="InterPro" id="IPR003131">
    <property type="entry name" value="T1-type_BTB"/>
</dbReference>
<evidence type="ECO:0000259" key="1">
    <source>
        <dbReference type="Pfam" id="PF02214"/>
    </source>
</evidence>
<evidence type="ECO:0000313" key="3">
    <source>
        <dbReference type="Proteomes" id="UP000789508"/>
    </source>
</evidence>
<feature type="domain" description="Potassium channel tetramerisation-type BTB" evidence="1">
    <location>
        <begin position="8"/>
        <end position="98"/>
    </location>
</feature>
<dbReference type="SUPFAM" id="SSF54695">
    <property type="entry name" value="POZ domain"/>
    <property type="match status" value="1"/>
</dbReference>
<dbReference type="PANTHER" id="PTHR14499">
    <property type="entry name" value="POTASSIUM CHANNEL TETRAMERIZATION DOMAIN-CONTAINING"/>
    <property type="match status" value="1"/>
</dbReference>
<organism evidence="2 3">
    <name type="scientific">Ambispora leptoticha</name>
    <dbReference type="NCBI Taxonomy" id="144679"/>
    <lineage>
        <taxon>Eukaryota</taxon>
        <taxon>Fungi</taxon>
        <taxon>Fungi incertae sedis</taxon>
        <taxon>Mucoromycota</taxon>
        <taxon>Glomeromycotina</taxon>
        <taxon>Glomeromycetes</taxon>
        <taxon>Archaeosporales</taxon>
        <taxon>Ambisporaceae</taxon>
        <taxon>Ambispora</taxon>
    </lineage>
</organism>
<comment type="caution">
    <text evidence="2">The sequence shown here is derived from an EMBL/GenBank/DDBJ whole genome shotgun (WGS) entry which is preliminary data.</text>
</comment>